<dbReference type="InterPro" id="IPR010333">
    <property type="entry name" value="VirJ"/>
</dbReference>
<name>A0A444LBY9_9HYPH</name>
<organism evidence="3 4">
    <name type="scientific">Neorhizobium lilium</name>
    <dbReference type="NCBI Taxonomy" id="2503024"/>
    <lineage>
        <taxon>Bacteria</taxon>
        <taxon>Pseudomonadati</taxon>
        <taxon>Pseudomonadota</taxon>
        <taxon>Alphaproteobacteria</taxon>
        <taxon>Hyphomicrobiales</taxon>
        <taxon>Rhizobiaceae</taxon>
        <taxon>Rhizobium/Agrobacterium group</taxon>
        <taxon>Neorhizobium</taxon>
    </lineage>
</organism>
<dbReference type="InterPro" id="IPR029058">
    <property type="entry name" value="AB_hydrolase_fold"/>
</dbReference>
<sequence length="465" mass="49596">MLCGFSGAWAQQAAAPVPPTAQQPSVTAQQSSSPQSGEYQTGMIPSPHVFLPNGKELSGMVFLISQGQGWGDREEAQAKELVDAGAAVVGIDYPSYLRALAADDGDCVYMVSDIEDMAQQVQRRVGNPVYRHPIVAGIGDGGAIALAMISQSPLATISAAVAVDPAAGIPLQKELCTPASKDKAGDRTIYGFQDGPIPAAVTIGFTPEADAGGRAHAQSLKKEHSEVDIEEQDGKPGDVFMDLLTDAVSATGQNNQPLDLPLTILDTKPTMNTMAIIYSGDGGWRDLDSEVGGYLQEQGIPVVGIDSLRYFWSERTPKETAADLGRIMDTYRRKWGVSNIVLIGYSFGADVIPATYNLLSKPDKSRVRQMSLLALSKEVDFVISVTGWLGVAGDGKGGNSLEDIAKIDPKVVQCIYGTDEDDDPCVALKNKGVETVPIEGGHHFDEDYEALGKRIVDSLQNRLKK</sequence>
<keyword evidence="4" id="KW-1185">Reference proteome</keyword>
<evidence type="ECO:0000256" key="1">
    <source>
        <dbReference type="SAM" id="MobiDB-lite"/>
    </source>
</evidence>
<feature type="compositionally biased region" description="Polar residues" evidence="1">
    <location>
        <begin position="25"/>
        <end position="39"/>
    </location>
</feature>
<dbReference type="Proteomes" id="UP000287687">
    <property type="component" value="Unassembled WGS sequence"/>
</dbReference>
<dbReference type="AlphaFoldDB" id="A0A444LBY9"/>
<evidence type="ECO:0000259" key="2">
    <source>
        <dbReference type="Pfam" id="PF06057"/>
    </source>
</evidence>
<dbReference type="Pfam" id="PF06057">
    <property type="entry name" value="VirJ"/>
    <property type="match status" value="1"/>
</dbReference>
<gene>
    <name evidence="3" type="ORF">EPK99_21400</name>
</gene>
<dbReference type="InterPro" id="IPR011225">
    <property type="entry name" value="IV_sec_VirJ"/>
</dbReference>
<evidence type="ECO:0000313" key="4">
    <source>
        <dbReference type="Proteomes" id="UP000287687"/>
    </source>
</evidence>
<dbReference type="SUPFAM" id="SSF53474">
    <property type="entry name" value="alpha/beta-Hydrolases"/>
    <property type="match status" value="2"/>
</dbReference>
<dbReference type="RefSeq" id="WP_128445301.1">
    <property type="nucleotide sequence ID" value="NZ_SBIP01000005.1"/>
</dbReference>
<dbReference type="PIRSF" id="PIRSF029063">
    <property type="entry name" value="IV_sec_VirJ"/>
    <property type="match status" value="1"/>
</dbReference>
<protein>
    <submittedName>
        <fullName evidence="3">Virulence factor family protein</fullName>
    </submittedName>
</protein>
<evidence type="ECO:0000313" key="3">
    <source>
        <dbReference type="EMBL" id="RWX75202.1"/>
    </source>
</evidence>
<dbReference type="OrthoDB" id="9807916at2"/>
<reference evidence="3 4" key="1">
    <citation type="submission" date="2019-01" db="EMBL/GenBank/DDBJ databases">
        <title>The draft genome of Rhizobium sp. 24NR.</title>
        <authorList>
            <person name="Liu L."/>
            <person name="Liang L."/>
            <person name="Shi S."/>
            <person name="Xu L."/>
            <person name="Wang X."/>
            <person name="Li L."/>
            <person name="Zhang X."/>
        </authorList>
    </citation>
    <scope>NUCLEOTIDE SEQUENCE [LARGE SCALE GENOMIC DNA]</scope>
    <source>
        <strain evidence="3 4">24NR</strain>
    </source>
</reference>
<accession>A0A444LBY9</accession>
<comment type="caution">
    <text evidence="3">The sequence shown here is derived from an EMBL/GenBank/DDBJ whole genome shotgun (WGS) entry which is preliminary data.</text>
</comment>
<dbReference type="Gene3D" id="3.40.50.1820">
    <property type="entry name" value="alpha/beta hydrolase"/>
    <property type="match status" value="2"/>
</dbReference>
<proteinExistence type="predicted"/>
<feature type="region of interest" description="Disordered" evidence="1">
    <location>
        <begin position="14"/>
        <end position="45"/>
    </location>
</feature>
<dbReference type="EMBL" id="SBIP01000005">
    <property type="protein sequence ID" value="RWX75202.1"/>
    <property type="molecule type" value="Genomic_DNA"/>
</dbReference>
<feature type="domain" description="Bacterial virulence" evidence="2">
    <location>
        <begin position="273"/>
        <end position="462"/>
    </location>
</feature>